<dbReference type="Gene3D" id="1.10.340.70">
    <property type="match status" value="1"/>
</dbReference>
<keyword evidence="4" id="KW-0540">Nuclease</keyword>
<dbReference type="EMBL" id="KN736854">
    <property type="protein sequence ID" value="KIH55728.1"/>
    <property type="molecule type" value="Genomic_DNA"/>
</dbReference>
<dbReference type="InterPro" id="IPR041588">
    <property type="entry name" value="Integrase_H2C2"/>
</dbReference>
<sequence>LKYQICAAGKSGWPVAYPETTSCSHSPNASNILVTRAIVFVERTEPILIPAYHCFNKTRKICASSYLHISFSVNSDEEFMTAIDPSLCRSLSETKKFMGIPLEPLSSNVFGSENAIHYSYPWFFGEKCTYTTNVYVEKGDIATYDGNNIVSQFGDMANCHILDNICELNHGTVIWNSGPQKPFACKFVKATEGVAYVTPDHIVIDSIQSAFTYKNVTYRPSQIASWCLNKNSMPMDNGVFISLPEVENFDPRTMFSKHPNKVMELNQKHFNTSQLLHLLSAVYSTKIRKSRNSSATFNNVITKDEHMSLLNAVFRLLDNAALATKPFQFKMLSRSKRQTVTNKHNHKLLSDILFRRQDTSLSKFQPNVSTAVAHHIALNTEPDFTVLNSDPSLTHEQRQDQRHFELNTKMQFLKIKIEEVIKHDFNFVFDRICTLTNFKIQAIRSIAQINPTSAARILLNRNDIFALPAGDVLMISKCKEVQVDEIYLDHNVNGICYILTPVRIGKSIYFTQPGTRDLTTFSPQANCGHLPFGIYNDGNNQYKSPSGYTHVSHIHTNLPHDFAKQDFVFNAPPIFHSDLAKLSTDIYLIKNRLLSSDVTTIKHEMPEISSNPSSSLADEFATDTVNTISYLESKASDILQMEKDKIVRSLGLHTFVKVIVIAVIILLIVILIVILYFQFGIVRIILSLIYKAIKIPFSLLMTYINNRTNQPSAPEASPRSVARPFGCNPLVRHTSANDEVEVVINYPTLENVPLETQQPQPKIANKGKVPFHNFLPSISSVQHHNSMSTIFIPVKLNSLPTMALFDTGSAITIVSKHIADLFELPMSQPSIHEGVTANGTSIKFIGQISPKVTIAGKSIKINSFVAEDENCSADFLIGNDTITKFASNVSINYKDKTISFDENTTPIVFLHDPESTNFKLPVFLTTETLLKSHSDNVVLGTLHTKFPDKWEFLVYDDCKLTLPHGIAVGKTLSYPQNNGTVFVRLLNCSDNAITLHKNKQIAKANYVGKEMKWPSVFSVYPTEQIDQNQLTPQELERYIPPEADLNRDMPSFPTNASKPIQNLVQVNKSVLSDKQTLQFYDLLKKYQDCFVGQDGNLGRYNGPITHRINFIPHFKIPKQRPYRVPLEKRLEIHRQIKEMLRTRIIEPSNSKFASPIVLVKKGSNKDQWRFTVDYRQVNAITENETYCIPHIQDIIDLASGKEIYSVLDFKSGFFQIPLEKKHKERTAFSSFIGLYQFTVMAQGLKGAPGTFQRVANSLIRELKACCFAYIDDIIIASHSINEHLQDLEEVFVRILNFGMKLTLEKCSFFQTEVKYLGVLISKNGTRLNPDKVASIVNIPRPKDSKAVKSFLGAASYFRRFIPRFSFVAAPLNNLLIKNASFIWTNDHEQAFLSLKRALVRAPVLVPPTLGQPYIIHTDASTIGVGACLLQVNPETGREHPIAYCSRPLTKHEKNYAIIELEALGIVFALKHFYPYVANASITLVTDHAPLKSLMHRSDLVGRLAKYQITIQAYDIKIEYRAGKHNTLCDFLSRYPIASSNSIQLTSLPSLDEIRKSQTNSKYGSLMEFLKGKSQAPPREFSNTMDKYSLFNDCLYYTSKNTPQLLIPNSTIQNTIISIFHNNPLVGSHFGIRKTYKAISAKYFWPTMYQAVTKFVKTCPECQKIKTPSGQIIREELGSFPIPQRPFERLHTDIIGPLPTCLNGNKCISITVCAFSKYVICTAIPNQTTDVVVKALINDVIAKHGIPNEIVSDRGSNYTSEIFSQINNILGISNQLTTSYNHKANGQVERLVKVITDSLTAYCSDAQDLWSDFLQPIVFAYNTSINDTTGYSPFFVAFGRHPITWCDIQHRLPSRLAYATDSFADQFTAALQTTITDVGNQIARKTAIYKSGYDYQHKVYKKEIFTDDLVLLRDDTVRPKFTYQWKGPFRVVNINRPNAVITNIIGRPKQQTVHMNRLKIYCPRSSSANVSPQNQTNNLPTILETSEHDEPTVRRSRRLELKRQAFRTSPPAPAEEN</sequence>
<keyword evidence="13" id="KW-0472">Membrane</keyword>
<dbReference type="InterPro" id="IPR043502">
    <property type="entry name" value="DNA/RNA_pol_sf"/>
</dbReference>
<dbReference type="PROSITE" id="PS50878">
    <property type="entry name" value="RT_POL"/>
    <property type="match status" value="1"/>
</dbReference>
<accession>A0A0C2CH81</accession>
<dbReference type="PROSITE" id="PS00141">
    <property type="entry name" value="ASP_PROTEASE"/>
    <property type="match status" value="1"/>
</dbReference>
<dbReference type="InterPro" id="IPR012337">
    <property type="entry name" value="RNaseH-like_sf"/>
</dbReference>
<keyword evidence="17" id="KW-1185">Reference proteome</keyword>
<evidence type="ECO:0000256" key="13">
    <source>
        <dbReference type="SAM" id="Phobius"/>
    </source>
</evidence>
<dbReference type="PANTHER" id="PTHR37984:SF5">
    <property type="entry name" value="PROTEIN NYNRIN-LIKE"/>
    <property type="match status" value="1"/>
</dbReference>
<keyword evidence="13" id="KW-0812">Transmembrane</keyword>
<reference evidence="16 17" key="1">
    <citation type="submission" date="2013-12" db="EMBL/GenBank/DDBJ databases">
        <title>Draft genome of the parsitic nematode Ancylostoma duodenale.</title>
        <authorList>
            <person name="Mitreva M."/>
        </authorList>
    </citation>
    <scope>NUCLEOTIDE SEQUENCE [LARGE SCALE GENOMIC DNA]</scope>
    <source>
        <strain evidence="16 17">Zhejiang</strain>
    </source>
</reference>
<dbReference type="GO" id="GO:0042575">
    <property type="term" value="C:DNA polymerase complex"/>
    <property type="evidence" value="ECO:0007669"/>
    <property type="project" value="UniProtKB-ARBA"/>
</dbReference>
<dbReference type="SUPFAM" id="SSF161008">
    <property type="entry name" value="Viral glycoprotein ectodomain-like"/>
    <property type="match status" value="1"/>
</dbReference>
<evidence type="ECO:0000313" key="16">
    <source>
        <dbReference type="EMBL" id="KIH55728.1"/>
    </source>
</evidence>
<dbReference type="InterPro" id="IPR001584">
    <property type="entry name" value="Integrase_cat-core"/>
</dbReference>
<evidence type="ECO:0000256" key="9">
    <source>
        <dbReference type="ARBA" id="ARBA00022908"/>
    </source>
</evidence>
<dbReference type="Gene3D" id="1.20.5.1890">
    <property type="match status" value="1"/>
</dbReference>
<dbReference type="InterPro" id="IPR041577">
    <property type="entry name" value="RT_RNaseH_2"/>
</dbReference>
<dbReference type="GO" id="GO:0004190">
    <property type="term" value="F:aspartic-type endopeptidase activity"/>
    <property type="evidence" value="ECO:0007669"/>
    <property type="project" value="InterPro"/>
</dbReference>
<proteinExistence type="predicted"/>
<evidence type="ECO:0000256" key="3">
    <source>
        <dbReference type="ARBA" id="ARBA00022695"/>
    </source>
</evidence>
<keyword evidence="3" id="KW-0548">Nucleotidyltransferase</keyword>
<evidence type="ECO:0000256" key="2">
    <source>
        <dbReference type="ARBA" id="ARBA00022679"/>
    </source>
</evidence>
<evidence type="ECO:0000259" key="14">
    <source>
        <dbReference type="PROSITE" id="PS50878"/>
    </source>
</evidence>
<evidence type="ECO:0000256" key="4">
    <source>
        <dbReference type="ARBA" id="ARBA00022722"/>
    </source>
</evidence>
<keyword evidence="8" id="KW-0694">RNA-binding</keyword>
<dbReference type="InterPro" id="IPR001969">
    <property type="entry name" value="Aspartic_peptidase_AS"/>
</dbReference>
<dbReference type="Pfam" id="PF00078">
    <property type="entry name" value="RVT_1"/>
    <property type="match status" value="1"/>
</dbReference>
<keyword evidence="13" id="KW-1133">Transmembrane helix</keyword>
<feature type="domain" description="Integrase catalytic" evidence="15">
    <location>
        <begin position="1681"/>
        <end position="1840"/>
    </location>
</feature>
<dbReference type="Proteomes" id="UP000054047">
    <property type="component" value="Unassembled WGS sequence"/>
</dbReference>
<dbReference type="InterPro" id="IPR000477">
    <property type="entry name" value="RT_dom"/>
</dbReference>
<keyword evidence="10" id="KW-0695">RNA-directed DNA polymerase</keyword>
<dbReference type="Gene3D" id="3.10.10.10">
    <property type="entry name" value="HIV Type 1 Reverse Transcriptase, subunit A, domain 1"/>
    <property type="match status" value="1"/>
</dbReference>
<feature type="non-terminal residue" evidence="16">
    <location>
        <position position="1"/>
    </location>
</feature>
<dbReference type="GO" id="GO:0006508">
    <property type="term" value="P:proteolysis"/>
    <property type="evidence" value="ECO:0007669"/>
    <property type="project" value="InterPro"/>
</dbReference>
<dbReference type="FunFam" id="3.30.420.10:FF:000032">
    <property type="entry name" value="Retrovirus-related Pol polyprotein from transposon 297-like Protein"/>
    <property type="match status" value="1"/>
</dbReference>
<organism evidence="16 17">
    <name type="scientific">Ancylostoma duodenale</name>
    <dbReference type="NCBI Taxonomy" id="51022"/>
    <lineage>
        <taxon>Eukaryota</taxon>
        <taxon>Metazoa</taxon>
        <taxon>Ecdysozoa</taxon>
        <taxon>Nematoda</taxon>
        <taxon>Chromadorea</taxon>
        <taxon>Rhabditida</taxon>
        <taxon>Rhabditina</taxon>
        <taxon>Rhabditomorpha</taxon>
        <taxon>Strongyloidea</taxon>
        <taxon>Ancylostomatidae</taxon>
        <taxon>Ancylostomatinae</taxon>
        <taxon>Ancylostoma</taxon>
    </lineage>
</organism>
<dbReference type="PANTHER" id="PTHR37984">
    <property type="entry name" value="PROTEIN CBG26694"/>
    <property type="match status" value="1"/>
</dbReference>
<dbReference type="Pfam" id="PF17921">
    <property type="entry name" value="Integrase_H2C2"/>
    <property type="match status" value="1"/>
</dbReference>
<evidence type="ECO:0000256" key="8">
    <source>
        <dbReference type="ARBA" id="ARBA00022884"/>
    </source>
</evidence>
<dbReference type="InterPro" id="IPR021109">
    <property type="entry name" value="Peptidase_aspartic_dom_sf"/>
</dbReference>
<dbReference type="CDD" id="cd09274">
    <property type="entry name" value="RNase_HI_RT_Ty3"/>
    <property type="match status" value="1"/>
</dbReference>
<name>A0A0C2CH81_9BILA</name>
<dbReference type="GO" id="GO:0004519">
    <property type="term" value="F:endonuclease activity"/>
    <property type="evidence" value="ECO:0007669"/>
    <property type="project" value="UniProtKB-KW"/>
</dbReference>
<dbReference type="GO" id="GO:0015074">
    <property type="term" value="P:DNA integration"/>
    <property type="evidence" value="ECO:0007669"/>
    <property type="project" value="UniProtKB-KW"/>
</dbReference>
<evidence type="ECO:0000256" key="12">
    <source>
        <dbReference type="SAM" id="MobiDB-lite"/>
    </source>
</evidence>
<dbReference type="Gene3D" id="3.30.420.10">
    <property type="entry name" value="Ribonuclease H-like superfamily/Ribonuclease H"/>
    <property type="match status" value="1"/>
</dbReference>
<evidence type="ECO:0000256" key="5">
    <source>
        <dbReference type="ARBA" id="ARBA00022759"/>
    </source>
</evidence>
<dbReference type="CDD" id="cd01647">
    <property type="entry name" value="RT_LTR"/>
    <property type="match status" value="1"/>
</dbReference>
<evidence type="ECO:0000259" key="15">
    <source>
        <dbReference type="PROSITE" id="PS50994"/>
    </source>
</evidence>
<evidence type="ECO:0000313" key="17">
    <source>
        <dbReference type="Proteomes" id="UP000054047"/>
    </source>
</evidence>
<dbReference type="Pfam" id="PF24664">
    <property type="entry name" value="Monjiviricetes_fusion"/>
    <property type="match status" value="1"/>
</dbReference>
<dbReference type="SUPFAM" id="SSF50630">
    <property type="entry name" value="Acid proteases"/>
    <property type="match status" value="1"/>
</dbReference>
<evidence type="ECO:0000256" key="11">
    <source>
        <dbReference type="ARBA" id="ARBA00023268"/>
    </source>
</evidence>
<dbReference type="InterPro" id="IPR050951">
    <property type="entry name" value="Retrovirus_Pol_polyprotein"/>
</dbReference>
<keyword evidence="5" id="KW-0255">Endonuclease</keyword>
<dbReference type="FunFam" id="3.10.20.370:FF:000001">
    <property type="entry name" value="Retrovirus-related Pol polyprotein from transposon 17.6-like protein"/>
    <property type="match status" value="1"/>
</dbReference>
<keyword evidence="9" id="KW-0229">DNA integration</keyword>
<dbReference type="InterPro" id="IPR043128">
    <property type="entry name" value="Rev_trsase/Diguanyl_cyclase"/>
</dbReference>
<feature type="transmembrane region" description="Helical" evidence="13">
    <location>
        <begin position="684"/>
        <end position="704"/>
    </location>
</feature>
<evidence type="ECO:0000256" key="6">
    <source>
        <dbReference type="ARBA" id="ARBA00022801"/>
    </source>
</evidence>
<dbReference type="GO" id="GO:0003723">
    <property type="term" value="F:RNA binding"/>
    <property type="evidence" value="ECO:0007669"/>
    <property type="project" value="UniProtKB-KW"/>
</dbReference>
<keyword evidence="11" id="KW-0511">Multifunctional enzyme</keyword>
<dbReference type="Pfam" id="PF00665">
    <property type="entry name" value="rve"/>
    <property type="match status" value="1"/>
</dbReference>
<dbReference type="PROSITE" id="PS50994">
    <property type="entry name" value="INTEGRASE"/>
    <property type="match status" value="1"/>
</dbReference>
<keyword evidence="2" id="KW-0808">Transferase</keyword>
<keyword evidence="6" id="KW-0378">Hydrolase</keyword>
<dbReference type="Gene3D" id="3.30.70.270">
    <property type="match status" value="2"/>
</dbReference>
<feature type="compositionally biased region" description="Polar residues" evidence="12">
    <location>
        <begin position="1963"/>
        <end position="1983"/>
    </location>
</feature>
<feature type="transmembrane region" description="Helical" evidence="13">
    <location>
        <begin position="655"/>
        <end position="677"/>
    </location>
</feature>
<evidence type="ECO:0000256" key="10">
    <source>
        <dbReference type="ARBA" id="ARBA00022918"/>
    </source>
</evidence>
<gene>
    <name evidence="16" type="ORF">ANCDUO_14109</name>
</gene>
<dbReference type="SUPFAM" id="SSF56672">
    <property type="entry name" value="DNA/RNA polymerases"/>
    <property type="match status" value="1"/>
</dbReference>
<protein>
    <recommendedName>
        <fullName evidence="1">RNA-directed DNA polymerase</fullName>
        <ecNumber evidence="1">2.7.7.49</ecNumber>
    </recommendedName>
</protein>
<dbReference type="FunFam" id="1.10.340.70:FF:000001">
    <property type="entry name" value="Retrovirus-related Pol polyprotein from transposon gypsy-like Protein"/>
    <property type="match status" value="1"/>
</dbReference>
<keyword evidence="7" id="KW-0460">Magnesium</keyword>
<dbReference type="CDD" id="cd00303">
    <property type="entry name" value="retropepsin_like"/>
    <property type="match status" value="1"/>
</dbReference>
<dbReference type="Pfam" id="PF13975">
    <property type="entry name" value="gag-asp_proteas"/>
    <property type="match status" value="1"/>
</dbReference>
<feature type="domain" description="Reverse transcriptase" evidence="14">
    <location>
        <begin position="1140"/>
        <end position="1320"/>
    </location>
</feature>
<feature type="region of interest" description="Disordered" evidence="12">
    <location>
        <begin position="1963"/>
        <end position="2016"/>
    </location>
</feature>
<dbReference type="Gene3D" id="2.40.70.10">
    <property type="entry name" value="Acid Proteases"/>
    <property type="match status" value="1"/>
</dbReference>
<dbReference type="FunFam" id="3.30.70.270:FF:000020">
    <property type="entry name" value="Transposon Tf2-6 polyprotein-like Protein"/>
    <property type="match status" value="1"/>
</dbReference>
<dbReference type="InterPro" id="IPR036397">
    <property type="entry name" value="RNaseH_sf"/>
</dbReference>
<evidence type="ECO:0000256" key="1">
    <source>
        <dbReference type="ARBA" id="ARBA00012493"/>
    </source>
</evidence>
<dbReference type="EC" id="2.7.7.49" evidence="1"/>
<dbReference type="Pfam" id="PF17919">
    <property type="entry name" value="RT_RNaseH_2"/>
    <property type="match status" value="1"/>
</dbReference>
<dbReference type="SUPFAM" id="SSF53098">
    <property type="entry name" value="Ribonuclease H-like"/>
    <property type="match status" value="1"/>
</dbReference>
<evidence type="ECO:0000256" key="7">
    <source>
        <dbReference type="ARBA" id="ARBA00022842"/>
    </source>
</evidence>
<dbReference type="GO" id="GO:0003964">
    <property type="term" value="F:RNA-directed DNA polymerase activity"/>
    <property type="evidence" value="ECO:0007669"/>
    <property type="project" value="UniProtKB-KW"/>
</dbReference>
<dbReference type="OrthoDB" id="5868531at2759"/>
<feature type="compositionally biased region" description="Basic and acidic residues" evidence="12">
    <location>
        <begin position="1984"/>
        <end position="2002"/>
    </location>
</feature>